<protein>
    <submittedName>
        <fullName evidence="2">Uncharacterized protein</fullName>
    </submittedName>
</protein>
<feature type="compositionally biased region" description="Polar residues" evidence="1">
    <location>
        <begin position="81"/>
        <end position="93"/>
    </location>
</feature>
<dbReference type="EMBL" id="CP097504">
    <property type="protein sequence ID" value="URD85084.1"/>
    <property type="molecule type" value="Genomic_DNA"/>
</dbReference>
<keyword evidence="3" id="KW-1185">Reference proteome</keyword>
<reference evidence="2" key="1">
    <citation type="submission" date="2022-05" db="EMBL/GenBank/DDBJ databases">
        <title>The Musa troglodytarum L. genome provides insights into the mechanism of non-climacteric behaviour and enrichment of carotenoids.</title>
        <authorList>
            <person name="Wang J."/>
        </authorList>
    </citation>
    <scope>NUCLEOTIDE SEQUENCE</scope>
    <source>
        <tissue evidence="2">Leaf</tissue>
    </source>
</reference>
<gene>
    <name evidence="2" type="ORF">MUK42_18801</name>
</gene>
<dbReference type="OrthoDB" id="10566938at2759"/>
<sequence length="134" mass="14097">MLKCTSNMKEAAMKLVSLLSVIVRNGSLRYACVRADISCATERIEGLEAGSVRAQASATFTTNTTSSANCPVGGGSRWSSTSFKNGSLPSSSPCDGGDKACREDRRSPGCFPNMTSSATTPKLYTSHFSVTLIV</sequence>
<organism evidence="2 3">
    <name type="scientific">Musa troglodytarum</name>
    <name type="common">fe'i banana</name>
    <dbReference type="NCBI Taxonomy" id="320322"/>
    <lineage>
        <taxon>Eukaryota</taxon>
        <taxon>Viridiplantae</taxon>
        <taxon>Streptophyta</taxon>
        <taxon>Embryophyta</taxon>
        <taxon>Tracheophyta</taxon>
        <taxon>Spermatophyta</taxon>
        <taxon>Magnoliopsida</taxon>
        <taxon>Liliopsida</taxon>
        <taxon>Zingiberales</taxon>
        <taxon>Musaceae</taxon>
        <taxon>Musa</taxon>
    </lineage>
</organism>
<feature type="region of interest" description="Disordered" evidence="1">
    <location>
        <begin position="81"/>
        <end position="100"/>
    </location>
</feature>
<name>A0A9E7EVT0_9LILI</name>
<evidence type="ECO:0000313" key="2">
    <source>
        <dbReference type="EMBL" id="URD85084.1"/>
    </source>
</evidence>
<accession>A0A9E7EVT0</accession>
<evidence type="ECO:0000256" key="1">
    <source>
        <dbReference type="SAM" id="MobiDB-lite"/>
    </source>
</evidence>
<evidence type="ECO:0000313" key="3">
    <source>
        <dbReference type="Proteomes" id="UP001055439"/>
    </source>
</evidence>
<dbReference type="AlphaFoldDB" id="A0A9E7EVT0"/>
<dbReference type="Proteomes" id="UP001055439">
    <property type="component" value="Chromosome 2"/>
</dbReference>
<proteinExistence type="predicted"/>